<name>A0A699TKQ4_TANCI</name>
<evidence type="ECO:0000256" key="1">
    <source>
        <dbReference type="SAM" id="MobiDB-lite"/>
    </source>
</evidence>
<proteinExistence type="predicted"/>
<protein>
    <submittedName>
        <fullName evidence="2">Uncharacterized protein</fullName>
    </submittedName>
</protein>
<feature type="region of interest" description="Disordered" evidence="1">
    <location>
        <begin position="16"/>
        <end position="39"/>
    </location>
</feature>
<sequence length="98" mass="11342">LTAIAALSQNVRREHDQRRSFTDGGWKRQAPFHSWPRREVQTPSVRAPFNTLTPKRKILRVAVLAVEYHGRKTVTVYDVVWALNKKGRPVYGFGHYAK</sequence>
<evidence type="ECO:0000313" key="2">
    <source>
        <dbReference type="EMBL" id="GFD10380.1"/>
    </source>
</evidence>
<feature type="non-terminal residue" evidence="2">
    <location>
        <position position="1"/>
    </location>
</feature>
<accession>A0A699TKQ4</accession>
<dbReference type="SUPFAM" id="SSF47113">
    <property type="entry name" value="Histone-fold"/>
    <property type="match status" value="1"/>
</dbReference>
<comment type="caution">
    <text evidence="2">The sequence shown here is derived from an EMBL/GenBank/DDBJ whole genome shotgun (WGS) entry which is preliminary data.</text>
</comment>
<dbReference type="Gene3D" id="1.10.20.10">
    <property type="entry name" value="Histone, subunit A"/>
    <property type="match status" value="1"/>
</dbReference>
<dbReference type="AlphaFoldDB" id="A0A699TKQ4"/>
<dbReference type="GO" id="GO:0046982">
    <property type="term" value="F:protein heterodimerization activity"/>
    <property type="evidence" value="ECO:0007669"/>
    <property type="project" value="InterPro"/>
</dbReference>
<gene>
    <name evidence="2" type="ORF">Tci_882349</name>
</gene>
<reference evidence="2" key="1">
    <citation type="journal article" date="2019" name="Sci. Rep.">
        <title>Draft genome of Tanacetum cinerariifolium, the natural source of mosquito coil.</title>
        <authorList>
            <person name="Yamashiro T."/>
            <person name="Shiraishi A."/>
            <person name="Satake H."/>
            <person name="Nakayama K."/>
        </authorList>
    </citation>
    <scope>NUCLEOTIDE SEQUENCE</scope>
</reference>
<organism evidence="2">
    <name type="scientific">Tanacetum cinerariifolium</name>
    <name type="common">Dalmatian daisy</name>
    <name type="synonym">Chrysanthemum cinerariifolium</name>
    <dbReference type="NCBI Taxonomy" id="118510"/>
    <lineage>
        <taxon>Eukaryota</taxon>
        <taxon>Viridiplantae</taxon>
        <taxon>Streptophyta</taxon>
        <taxon>Embryophyta</taxon>
        <taxon>Tracheophyta</taxon>
        <taxon>Spermatophyta</taxon>
        <taxon>Magnoliopsida</taxon>
        <taxon>eudicotyledons</taxon>
        <taxon>Gunneridae</taxon>
        <taxon>Pentapetalae</taxon>
        <taxon>asterids</taxon>
        <taxon>campanulids</taxon>
        <taxon>Asterales</taxon>
        <taxon>Asteraceae</taxon>
        <taxon>Asteroideae</taxon>
        <taxon>Anthemideae</taxon>
        <taxon>Anthemidinae</taxon>
        <taxon>Tanacetum</taxon>
    </lineage>
</organism>
<dbReference type="EMBL" id="BKCJ011251894">
    <property type="protein sequence ID" value="GFD10380.1"/>
    <property type="molecule type" value="Genomic_DNA"/>
</dbReference>
<dbReference type="InterPro" id="IPR009072">
    <property type="entry name" value="Histone-fold"/>
</dbReference>